<dbReference type="Proteomes" id="UP001162480">
    <property type="component" value="Chromosome 20"/>
</dbReference>
<reference evidence="2" key="1">
    <citation type="submission" date="2023-08" db="EMBL/GenBank/DDBJ databases">
        <authorList>
            <person name="Alioto T."/>
            <person name="Alioto T."/>
            <person name="Gomez Garrido J."/>
        </authorList>
    </citation>
    <scope>NUCLEOTIDE SEQUENCE</scope>
</reference>
<evidence type="ECO:0000313" key="3">
    <source>
        <dbReference type="Proteomes" id="UP001162480"/>
    </source>
</evidence>
<evidence type="ECO:0000256" key="1">
    <source>
        <dbReference type="SAM" id="MobiDB-lite"/>
    </source>
</evidence>
<sequence length="117" mass="13546">MGFHAVSINQNSLTRHWSAQGCGRRRLSKVLYSGIELETMSLQSNLHTDVYLYTHTHMHKVDKDREREREQDNDSNQGGKLAESLARQAKCLVVFCLPLRSEFKFCRGRLCLSSFRD</sequence>
<gene>
    <name evidence="2" type="ORF">OCTVUL_1B004940</name>
</gene>
<accession>A0AA36BN40</accession>
<protein>
    <submittedName>
        <fullName evidence="2">Uncharacterized protein</fullName>
    </submittedName>
</protein>
<feature type="region of interest" description="Disordered" evidence="1">
    <location>
        <begin position="60"/>
        <end position="81"/>
    </location>
</feature>
<evidence type="ECO:0000313" key="2">
    <source>
        <dbReference type="EMBL" id="CAI9737400.1"/>
    </source>
</evidence>
<feature type="compositionally biased region" description="Basic and acidic residues" evidence="1">
    <location>
        <begin position="60"/>
        <end position="72"/>
    </location>
</feature>
<dbReference type="AlphaFoldDB" id="A0AA36BN40"/>
<organism evidence="2 3">
    <name type="scientific">Octopus vulgaris</name>
    <name type="common">Common octopus</name>
    <dbReference type="NCBI Taxonomy" id="6645"/>
    <lineage>
        <taxon>Eukaryota</taxon>
        <taxon>Metazoa</taxon>
        <taxon>Spiralia</taxon>
        <taxon>Lophotrochozoa</taxon>
        <taxon>Mollusca</taxon>
        <taxon>Cephalopoda</taxon>
        <taxon>Coleoidea</taxon>
        <taxon>Octopodiformes</taxon>
        <taxon>Octopoda</taxon>
        <taxon>Incirrata</taxon>
        <taxon>Octopodidae</taxon>
        <taxon>Octopus</taxon>
    </lineage>
</organism>
<proteinExistence type="predicted"/>
<name>A0AA36BN40_OCTVU</name>
<dbReference type="EMBL" id="OX597833">
    <property type="protein sequence ID" value="CAI9737400.1"/>
    <property type="molecule type" value="Genomic_DNA"/>
</dbReference>
<keyword evidence="3" id="KW-1185">Reference proteome</keyword>